<accession>A0A0D0DDQ1</accession>
<dbReference type="AlphaFoldDB" id="A0A0D0DDQ1"/>
<evidence type="ECO:0000313" key="1">
    <source>
        <dbReference type="EMBL" id="KIK95432.1"/>
    </source>
</evidence>
<protein>
    <submittedName>
        <fullName evidence="1">Uncharacterized protein</fullName>
    </submittedName>
</protein>
<dbReference type="InParanoid" id="A0A0D0DDQ1"/>
<organism evidence="1 2">
    <name type="scientific">Paxillus rubicundulus Ve08.2h10</name>
    <dbReference type="NCBI Taxonomy" id="930991"/>
    <lineage>
        <taxon>Eukaryota</taxon>
        <taxon>Fungi</taxon>
        <taxon>Dikarya</taxon>
        <taxon>Basidiomycota</taxon>
        <taxon>Agaricomycotina</taxon>
        <taxon>Agaricomycetes</taxon>
        <taxon>Agaricomycetidae</taxon>
        <taxon>Boletales</taxon>
        <taxon>Paxilineae</taxon>
        <taxon>Paxillaceae</taxon>
        <taxon>Paxillus</taxon>
    </lineage>
</organism>
<evidence type="ECO:0000313" key="2">
    <source>
        <dbReference type="Proteomes" id="UP000054538"/>
    </source>
</evidence>
<dbReference type="HOGENOM" id="CLU_2184805_0_0_1"/>
<keyword evidence="2" id="KW-1185">Reference proteome</keyword>
<dbReference type="EMBL" id="KN825042">
    <property type="protein sequence ID" value="KIK95432.1"/>
    <property type="molecule type" value="Genomic_DNA"/>
</dbReference>
<gene>
    <name evidence="1" type="ORF">PAXRUDRAFT_827023</name>
</gene>
<dbReference type="Proteomes" id="UP000054538">
    <property type="component" value="Unassembled WGS sequence"/>
</dbReference>
<proteinExistence type="predicted"/>
<reference evidence="1 2" key="1">
    <citation type="submission" date="2014-04" db="EMBL/GenBank/DDBJ databases">
        <authorList>
            <consortium name="DOE Joint Genome Institute"/>
            <person name="Kuo A."/>
            <person name="Kohler A."/>
            <person name="Jargeat P."/>
            <person name="Nagy L.G."/>
            <person name="Floudas D."/>
            <person name="Copeland A."/>
            <person name="Barry K.W."/>
            <person name="Cichocki N."/>
            <person name="Veneault-Fourrey C."/>
            <person name="LaButti K."/>
            <person name="Lindquist E.A."/>
            <person name="Lipzen A."/>
            <person name="Lundell T."/>
            <person name="Morin E."/>
            <person name="Murat C."/>
            <person name="Sun H."/>
            <person name="Tunlid A."/>
            <person name="Henrissat B."/>
            <person name="Grigoriev I.V."/>
            <person name="Hibbett D.S."/>
            <person name="Martin F."/>
            <person name="Nordberg H.P."/>
            <person name="Cantor M.N."/>
            <person name="Hua S.X."/>
        </authorList>
    </citation>
    <scope>NUCLEOTIDE SEQUENCE [LARGE SCALE GENOMIC DNA]</scope>
    <source>
        <strain evidence="1 2">Ve08.2h10</strain>
    </source>
</reference>
<reference evidence="2" key="2">
    <citation type="submission" date="2015-01" db="EMBL/GenBank/DDBJ databases">
        <title>Evolutionary Origins and Diversification of the Mycorrhizal Mutualists.</title>
        <authorList>
            <consortium name="DOE Joint Genome Institute"/>
            <consortium name="Mycorrhizal Genomics Consortium"/>
            <person name="Kohler A."/>
            <person name="Kuo A."/>
            <person name="Nagy L.G."/>
            <person name="Floudas D."/>
            <person name="Copeland A."/>
            <person name="Barry K.W."/>
            <person name="Cichocki N."/>
            <person name="Veneault-Fourrey C."/>
            <person name="LaButti K."/>
            <person name="Lindquist E.A."/>
            <person name="Lipzen A."/>
            <person name="Lundell T."/>
            <person name="Morin E."/>
            <person name="Murat C."/>
            <person name="Riley R."/>
            <person name="Ohm R."/>
            <person name="Sun H."/>
            <person name="Tunlid A."/>
            <person name="Henrissat B."/>
            <person name="Grigoriev I.V."/>
            <person name="Hibbett D.S."/>
            <person name="Martin F."/>
        </authorList>
    </citation>
    <scope>NUCLEOTIDE SEQUENCE [LARGE SCALE GENOMIC DNA]</scope>
    <source>
        <strain evidence="2">Ve08.2h10</strain>
    </source>
</reference>
<sequence>MAGLVDSDTGFTSDSTATWHQQWQIGYTREGTYTTCLVYYNSLKTSAFWTSCKHLRWIHMTESLPIFDVETVKGSYAMWTRGYPSMHIGMRCDVEEPRVCIALVRRPQG</sequence>
<name>A0A0D0DDQ1_9AGAM</name>